<dbReference type="InterPro" id="IPR014862">
    <property type="entry name" value="TrwC"/>
</dbReference>
<keyword evidence="4" id="KW-1185">Reference proteome</keyword>
<dbReference type="Pfam" id="PF08751">
    <property type="entry name" value="TrwC"/>
    <property type="match status" value="1"/>
</dbReference>
<name>A0A558R2M8_9SPHN</name>
<comment type="caution">
    <text evidence="3">The sequence shown here is derived from an EMBL/GenBank/DDBJ whole genome shotgun (WGS) entry which is preliminary data.</text>
</comment>
<accession>A0A558R2M8</accession>
<dbReference type="OrthoDB" id="98563at2"/>
<dbReference type="EMBL" id="VNIM01000044">
    <property type="protein sequence ID" value="TVV73641.1"/>
    <property type="molecule type" value="Genomic_DNA"/>
</dbReference>
<dbReference type="Pfam" id="PF13604">
    <property type="entry name" value="AAA_30"/>
    <property type="match status" value="1"/>
</dbReference>
<dbReference type="InterPro" id="IPR027417">
    <property type="entry name" value="P-loop_NTPase"/>
</dbReference>
<feature type="region of interest" description="Disordered" evidence="1">
    <location>
        <begin position="928"/>
        <end position="967"/>
    </location>
</feature>
<dbReference type="AlphaFoldDB" id="A0A558R2M8"/>
<evidence type="ECO:0000256" key="1">
    <source>
        <dbReference type="SAM" id="MobiDB-lite"/>
    </source>
</evidence>
<gene>
    <name evidence="3" type="ORF">FOY91_11790</name>
</gene>
<dbReference type="NCBIfam" id="TIGR02686">
    <property type="entry name" value="relax_trwC"/>
    <property type="match status" value="1"/>
</dbReference>
<dbReference type="Gene3D" id="2.30.30.940">
    <property type="match status" value="1"/>
</dbReference>
<reference evidence="3 4" key="1">
    <citation type="submission" date="2019-07" db="EMBL/GenBank/DDBJ databases">
        <title>Sphingomonas solaris sp. nov., isolated from a solar panel from Boston, Massachusetts.</title>
        <authorList>
            <person name="Tanner K."/>
            <person name="Pascual J."/>
            <person name="Mancuso C."/>
            <person name="Pereto J."/>
            <person name="Khalil A."/>
            <person name="Vilanova C."/>
        </authorList>
    </citation>
    <scope>NUCLEOTIDE SEQUENCE [LARGE SCALE GENOMIC DNA]</scope>
    <source>
        <strain evidence="3 4">R4DWN</strain>
    </source>
</reference>
<evidence type="ECO:0000259" key="2">
    <source>
        <dbReference type="Pfam" id="PF08751"/>
    </source>
</evidence>
<proteinExistence type="predicted"/>
<dbReference type="Proteomes" id="UP000318681">
    <property type="component" value="Unassembled WGS sequence"/>
</dbReference>
<feature type="domain" description="TrwC relaxase" evidence="2">
    <location>
        <begin position="11"/>
        <end position="279"/>
    </location>
</feature>
<dbReference type="NCBIfam" id="NF041492">
    <property type="entry name" value="MobF"/>
    <property type="match status" value="1"/>
</dbReference>
<dbReference type="Gene3D" id="3.40.50.300">
    <property type="entry name" value="P-loop containing nucleotide triphosphate hydrolases"/>
    <property type="match status" value="2"/>
</dbReference>
<dbReference type="SUPFAM" id="SSF55464">
    <property type="entry name" value="Origin of replication-binding domain, RBD-like"/>
    <property type="match status" value="1"/>
</dbReference>
<organism evidence="3 4">
    <name type="scientific">Alterirhizorhabdus solaris</name>
    <dbReference type="NCBI Taxonomy" id="2529389"/>
    <lineage>
        <taxon>Bacteria</taxon>
        <taxon>Pseudomonadati</taxon>
        <taxon>Pseudomonadota</taxon>
        <taxon>Alphaproteobacteria</taxon>
        <taxon>Sphingomonadales</taxon>
        <taxon>Rhizorhabdaceae</taxon>
        <taxon>Alterirhizorhabdus</taxon>
    </lineage>
</organism>
<dbReference type="RefSeq" id="WP_145151912.1">
    <property type="nucleotide sequence ID" value="NZ_VNIM01000044.1"/>
</dbReference>
<dbReference type="SUPFAM" id="SSF52540">
    <property type="entry name" value="P-loop containing nucleoside triphosphate hydrolases"/>
    <property type="match status" value="2"/>
</dbReference>
<dbReference type="InterPro" id="IPR014059">
    <property type="entry name" value="TraI/TrwC_relax"/>
</dbReference>
<evidence type="ECO:0000313" key="4">
    <source>
        <dbReference type="Proteomes" id="UP000318681"/>
    </source>
</evidence>
<protein>
    <submittedName>
        <fullName evidence="3">Conjugative relaxase</fullName>
    </submittedName>
</protein>
<sequence>MLSVATVRSAKGAAGYFAADNYYSPGEAETSGEWFGKGADALGLTGAVDKETFEALLKGSLPDGSQIGNPDRHRAGIDLTFSLPKSWSLLALVGGDRRILDAYRAAVKETLGWAERNAAETRMEVKDKEKVVATGNLIVALFEHDTSREQEPQAHLHAIVANATQGSDGKWRALHNDKLWSLNTLFNAMTMASFRDKVEALGYAVSDRGKHGNFEAEGIGRNLIMAFSTRRQQILAKVAEMAQKTPEAFAAATLMTRSRKAPVADREALYEGWRESARAAGLDLPGLIEQARARENAAPSPWERLAVAAGTATARGRELVGALSDRLGLVRSDPYLPRNMRFKGPAEVAAAHAVASALRHLEQREAAFKTTDIYKAALDIGLPTGIDQIEARVAALTRTGQLVPGTGRAEDMMTTAQGLAVERRMLSAVDAGRGAGTSFLPLGDAGAALRDKAQSNSGIVLNPGQEAAGVLLLSSTDRIIAVQGVAGAGKSSMLAPAARLIEESGQKVLGLAVQNTLVQMLERETGIRSMTVARFLRANAPVLGERPYTGALTEARATFGGTAILVDEASMLSNADQLKLVELANLLGVGRMAFVGDARQLGAVDAGKPFSVMQQAGATTAHMPQNIRARGEAVKTAAAAAQIGNVEKAMAALEPFTIEAPGRGAEEAAGRWLALAPDERSHTAIYASGRRLRGDINRTVQEGLLARGEIGPASLDLTVLERVNLTNEELRYVQNYAPGMVLDVAERSDGVRLAKGRAEVVAVDPTAGTVRVRGADAKERTFRPDRLRPTRDTGLQLYERKDLTIHERDRIRWTASDHKRGLFNADRAQIVGIDRGVVSIETSLGVKLEFKRDDPMLQRLDLAYALNAHMAQGLTSDAGIAVMETRDTKLVNQQTFLVTVTRLRDTLTLIVDRADGLQRQLVRNAGGKTSSLETAGGIPRTGRPSAANNGKDSGADKPTTTPEKALDIDTARGKIFEIGI</sequence>
<evidence type="ECO:0000313" key="3">
    <source>
        <dbReference type="EMBL" id="TVV73641.1"/>
    </source>
</evidence>